<protein>
    <recommendedName>
        <fullName evidence="5">N-acetyl-gamma-glutamyl-phosphate reductase</fullName>
        <shortName evidence="5">AGPR</shortName>
        <ecNumber evidence="5">1.2.1.38</ecNumber>
    </recommendedName>
    <alternativeName>
        <fullName evidence="5">N-acetyl-glutamate semialdehyde dehydrogenase</fullName>
        <shortName evidence="5">NAGSA dehydrogenase</shortName>
    </alternativeName>
</protein>
<dbReference type="PANTHER" id="PTHR32338:SF10">
    <property type="entry name" value="N-ACETYL-GAMMA-GLUTAMYL-PHOSPHATE REDUCTASE, CHLOROPLASTIC-RELATED"/>
    <property type="match status" value="1"/>
</dbReference>
<dbReference type="InterPro" id="IPR023013">
    <property type="entry name" value="AGPR_AS"/>
</dbReference>
<dbReference type="PANTHER" id="PTHR32338">
    <property type="entry name" value="N-ACETYL-GAMMA-GLUTAMYL-PHOSPHATE REDUCTASE, CHLOROPLASTIC-RELATED-RELATED"/>
    <property type="match status" value="1"/>
</dbReference>
<comment type="similarity">
    <text evidence="5">Belongs to the NAGSA dehydrogenase family. Type 1 subfamily.</text>
</comment>
<gene>
    <name evidence="5 8" type="primary">argC</name>
    <name evidence="8" type="ORF">VST7929_02592</name>
</gene>
<dbReference type="EMBL" id="CAKLDI010000001">
    <property type="protein sequence ID" value="CAH0534642.1"/>
    <property type="molecule type" value="Genomic_DNA"/>
</dbReference>
<keyword evidence="3 5" id="KW-0521">NADP</keyword>
<evidence type="ECO:0000256" key="2">
    <source>
        <dbReference type="ARBA" id="ARBA00022605"/>
    </source>
</evidence>
<evidence type="ECO:0000256" key="6">
    <source>
        <dbReference type="PROSITE-ProRule" id="PRU10010"/>
    </source>
</evidence>
<keyword evidence="5" id="KW-0963">Cytoplasm</keyword>
<comment type="caution">
    <text evidence="8">The sequence shown here is derived from an EMBL/GenBank/DDBJ whole genome shotgun (WGS) entry which is preliminary data.</text>
</comment>
<comment type="catalytic activity">
    <reaction evidence="5">
        <text>N-acetyl-L-glutamate 5-semialdehyde + phosphate + NADP(+) = N-acetyl-L-glutamyl 5-phosphate + NADPH + H(+)</text>
        <dbReference type="Rhea" id="RHEA:21588"/>
        <dbReference type="ChEBI" id="CHEBI:15378"/>
        <dbReference type="ChEBI" id="CHEBI:29123"/>
        <dbReference type="ChEBI" id="CHEBI:43474"/>
        <dbReference type="ChEBI" id="CHEBI:57783"/>
        <dbReference type="ChEBI" id="CHEBI:57936"/>
        <dbReference type="ChEBI" id="CHEBI:58349"/>
        <dbReference type="EC" id="1.2.1.38"/>
    </reaction>
</comment>
<dbReference type="Pfam" id="PF01118">
    <property type="entry name" value="Semialdhyde_dh"/>
    <property type="match status" value="1"/>
</dbReference>
<dbReference type="Gene3D" id="3.40.50.720">
    <property type="entry name" value="NAD(P)-binding Rossmann-like Domain"/>
    <property type="match status" value="1"/>
</dbReference>
<comment type="pathway">
    <text evidence="5">Amino-acid biosynthesis; L-arginine biosynthesis; N(2)-acetyl-L-ornithine from L-glutamate: step 3/4.</text>
</comment>
<dbReference type="Proteomes" id="UP000838672">
    <property type="component" value="Unassembled WGS sequence"/>
</dbReference>
<dbReference type="SMART" id="SM00859">
    <property type="entry name" value="Semialdhyde_dh"/>
    <property type="match status" value="1"/>
</dbReference>
<dbReference type="InterPro" id="IPR036291">
    <property type="entry name" value="NAD(P)-bd_dom_sf"/>
</dbReference>
<dbReference type="CDD" id="cd23934">
    <property type="entry name" value="AGPR_1_C"/>
    <property type="match status" value="1"/>
</dbReference>
<dbReference type="PROSITE" id="PS01224">
    <property type="entry name" value="ARGC"/>
    <property type="match status" value="1"/>
</dbReference>
<accession>A0ABM8ZWD4</accession>
<dbReference type="InterPro" id="IPR000534">
    <property type="entry name" value="Semialdehyde_DH_NAD-bd"/>
</dbReference>
<dbReference type="NCBIfam" id="TIGR01850">
    <property type="entry name" value="argC"/>
    <property type="match status" value="1"/>
</dbReference>
<dbReference type="GO" id="GO:0003942">
    <property type="term" value="F:N-acetyl-gamma-glutamyl-phosphate reductase activity"/>
    <property type="evidence" value="ECO:0007669"/>
    <property type="project" value="UniProtKB-EC"/>
</dbReference>
<keyword evidence="1 5" id="KW-0055">Arginine biosynthesis</keyword>
<dbReference type="HAMAP" id="MF_00150">
    <property type="entry name" value="ArgC_type1"/>
    <property type="match status" value="1"/>
</dbReference>
<keyword evidence="4 5" id="KW-0560">Oxidoreductase</keyword>
<evidence type="ECO:0000256" key="5">
    <source>
        <dbReference type="HAMAP-Rule" id="MF_00150"/>
    </source>
</evidence>
<comment type="subcellular location">
    <subcellularLocation>
        <location evidence="5">Cytoplasm</location>
    </subcellularLocation>
</comment>
<reference evidence="8" key="1">
    <citation type="submission" date="2021-11" db="EMBL/GenBank/DDBJ databases">
        <authorList>
            <person name="Rodrigo-Torres L."/>
            <person name="Arahal R. D."/>
            <person name="Lucena T."/>
        </authorList>
    </citation>
    <scope>NUCLEOTIDE SEQUENCE</scope>
    <source>
        <strain evidence="8">CECT 7929</strain>
    </source>
</reference>
<comment type="function">
    <text evidence="5">Catalyzes the NADPH-dependent reduction of N-acetyl-5-glutamyl phosphate to yield N-acetyl-L-glutamate 5-semialdehyde.</text>
</comment>
<evidence type="ECO:0000256" key="4">
    <source>
        <dbReference type="ARBA" id="ARBA00023002"/>
    </source>
</evidence>
<feature type="domain" description="Semialdehyde dehydrogenase NAD-binding" evidence="7">
    <location>
        <begin position="7"/>
        <end position="150"/>
    </location>
</feature>
<evidence type="ECO:0000259" key="7">
    <source>
        <dbReference type="SMART" id="SM00859"/>
    </source>
</evidence>
<dbReference type="RefSeq" id="WP_237467590.1">
    <property type="nucleotide sequence ID" value="NZ_CAKLDI010000001.1"/>
</dbReference>
<dbReference type="CDD" id="cd17895">
    <property type="entry name" value="AGPR_1_N"/>
    <property type="match status" value="1"/>
</dbReference>
<keyword evidence="2 5" id="KW-0028">Amino-acid biosynthesis</keyword>
<dbReference type="SUPFAM" id="SSF51735">
    <property type="entry name" value="NAD(P)-binding Rossmann-fold domains"/>
    <property type="match status" value="1"/>
</dbReference>
<dbReference type="InterPro" id="IPR050085">
    <property type="entry name" value="AGPR"/>
</dbReference>
<sequence length="338" mass="36085">MDGITLSTVIIGASGYTGAELALMVKRHPHLSLDGLYVSAGSQDAGKAMSALHGTLLGQVDAPVLPLTDPAAVAADADVVFLATVHEVSHDLAPIFLAANCVVFDLSGAYRVQRGGFYDEFYGFKHQHQDWLAQAAYGLAEWNSDAIAKAQLIAVPGCYPTASQLALKPLIEGGLLDLAQWPVINAVSGVSGAGRKASMTNSFCEVSLHPYGVFTHRHQPEIAEHLVTEVIFTPHLGNFKRGILATITAKLAHNVTLEQVNAVMADAYQMQPLVRLVEGMAKLQNVQQTPFCDIGWQVKGQHIILSSAIDNLLKGASSQAMQCLNIRFGFAMTTALLG</sequence>
<dbReference type="Pfam" id="PF22698">
    <property type="entry name" value="Semialdhyde_dhC_1"/>
    <property type="match status" value="1"/>
</dbReference>
<dbReference type="EC" id="1.2.1.38" evidence="5"/>
<dbReference type="InterPro" id="IPR000706">
    <property type="entry name" value="AGPR_type-1"/>
</dbReference>
<evidence type="ECO:0000256" key="1">
    <source>
        <dbReference type="ARBA" id="ARBA00022571"/>
    </source>
</evidence>
<name>A0ABM8ZWD4_9VIBR</name>
<dbReference type="SUPFAM" id="SSF55347">
    <property type="entry name" value="Glyceraldehyde-3-phosphate dehydrogenase-like, C-terminal domain"/>
    <property type="match status" value="1"/>
</dbReference>
<dbReference type="InterPro" id="IPR058924">
    <property type="entry name" value="AGPR_dimerisation_dom"/>
</dbReference>
<feature type="active site" evidence="5 6">
    <location>
        <position position="158"/>
    </location>
</feature>
<evidence type="ECO:0000313" key="9">
    <source>
        <dbReference type="Proteomes" id="UP000838672"/>
    </source>
</evidence>
<proteinExistence type="inferred from homology"/>
<dbReference type="Gene3D" id="3.30.360.10">
    <property type="entry name" value="Dihydrodipicolinate Reductase, domain 2"/>
    <property type="match status" value="1"/>
</dbReference>
<evidence type="ECO:0000256" key="3">
    <source>
        <dbReference type="ARBA" id="ARBA00022857"/>
    </source>
</evidence>
<evidence type="ECO:0000313" key="8">
    <source>
        <dbReference type="EMBL" id="CAH0534642.1"/>
    </source>
</evidence>
<organism evidence="8 9">
    <name type="scientific">Vibrio stylophorae</name>
    <dbReference type="NCBI Taxonomy" id="659351"/>
    <lineage>
        <taxon>Bacteria</taxon>
        <taxon>Pseudomonadati</taxon>
        <taxon>Pseudomonadota</taxon>
        <taxon>Gammaproteobacteria</taxon>
        <taxon>Vibrionales</taxon>
        <taxon>Vibrionaceae</taxon>
        <taxon>Vibrio</taxon>
    </lineage>
</organism>
<keyword evidence="9" id="KW-1185">Reference proteome</keyword>